<evidence type="ECO:0000313" key="1">
    <source>
        <dbReference type="EMBL" id="GCC45481.1"/>
    </source>
</evidence>
<dbReference type="Proteomes" id="UP000287033">
    <property type="component" value="Unassembled WGS sequence"/>
</dbReference>
<organism evidence="1 2">
    <name type="scientific">Chiloscyllium punctatum</name>
    <name type="common">Brownbanded bambooshark</name>
    <name type="synonym">Hemiscyllium punctatum</name>
    <dbReference type="NCBI Taxonomy" id="137246"/>
    <lineage>
        <taxon>Eukaryota</taxon>
        <taxon>Metazoa</taxon>
        <taxon>Chordata</taxon>
        <taxon>Craniata</taxon>
        <taxon>Vertebrata</taxon>
        <taxon>Chondrichthyes</taxon>
        <taxon>Elasmobranchii</taxon>
        <taxon>Galeomorphii</taxon>
        <taxon>Galeoidea</taxon>
        <taxon>Orectolobiformes</taxon>
        <taxon>Hemiscylliidae</taxon>
        <taxon>Chiloscyllium</taxon>
    </lineage>
</organism>
<proteinExistence type="predicted"/>
<evidence type="ECO:0000313" key="2">
    <source>
        <dbReference type="Proteomes" id="UP000287033"/>
    </source>
</evidence>
<comment type="caution">
    <text evidence="1">The sequence shown here is derived from an EMBL/GenBank/DDBJ whole genome shotgun (WGS) entry which is preliminary data.</text>
</comment>
<protein>
    <submittedName>
        <fullName evidence="1">Uncharacterized protein</fullName>
    </submittedName>
</protein>
<keyword evidence="2" id="KW-1185">Reference proteome</keyword>
<sequence>GAAEQPGAGADEEQREGVAGAPSLQGLQHLADGLAIVIGGAARGARLLDRLEGRTIGSRTGLERCGGKIRRRRRQAGRHRAFVEGAAVFRALFADVEGFLDGRKRDFGGIFDLLGSVRHVQSKPSHYLRVGEPAIVPTQARSRCPQAERKRPPRRLVRYIHKHPMGRVVRMKCLRLILS</sequence>
<gene>
    <name evidence="1" type="ORF">chiPu_0029804</name>
</gene>
<reference evidence="1 2" key="1">
    <citation type="journal article" date="2018" name="Nat. Ecol. Evol.">
        <title>Shark genomes provide insights into elasmobranch evolution and the origin of vertebrates.</title>
        <authorList>
            <person name="Hara Y"/>
            <person name="Yamaguchi K"/>
            <person name="Onimaru K"/>
            <person name="Kadota M"/>
            <person name="Koyanagi M"/>
            <person name="Keeley SD"/>
            <person name="Tatsumi K"/>
            <person name="Tanaka K"/>
            <person name="Motone F"/>
            <person name="Kageyama Y"/>
            <person name="Nozu R"/>
            <person name="Adachi N"/>
            <person name="Nishimura O"/>
            <person name="Nakagawa R"/>
            <person name="Tanegashima C"/>
            <person name="Kiyatake I"/>
            <person name="Matsumoto R"/>
            <person name="Murakumo K"/>
            <person name="Nishida K"/>
            <person name="Terakita A"/>
            <person name="Kuratani S"/>
            <person name="Sato K"/>
            <person name="Hyodo S Kuraku.S."/>
        </authorList>
    </citation>
    <scope>NUCLEOTIDE SEQUENCE [LARGE SCALE GENOMIC DNA]</scope>
</reference>
<feature type="non-terminal residue" evidence="1">
    <location>
        <position position="1"/>
    </location>
</feature>
<dbReference type="AlphaFoldDB" id="A0A401TS37"/>
<dbReference type="EMBL" id="BEZZ01166400">
    <property type="protein sequence ID" value="GCC45481.1"/>
    <property type="molecule type" value="Genomic_DNA"/>
</dbReference>
<name>A0A401TS37_CHIPU</name>
<accession>A0A401TS37</accession>